<dbReference type="SUPFAM" id="SSF52540">
    <property type="entry name" value="P-loop containing nucleoside triphosphate hydrolases"/>
    <property type="match status" value="1"/>
</dbReference>
<dbReference type="InterPro" id="IPR012853">
    <property type="entry name" value="CPT"/>
</dbReference>
<dbReference type="PIRSF" id="PIRSF007531">
    <property type="entry name" value="CPT"/>
    <property type="match status" value="1"/>
</dbReference>
<evidence type="ECO:0000313" key="2">
    <source>
        <dbReference type="Proteomes" id="UP001551695"/>
    </source>
</evidence>
<organism evidence="1 2">
    <name type="scientific">Nocardia aurea</name>
    <dbReference type="NCBI Taxonomy" id="2144174"/>
    <lineage>
        <taxon>Bacteria</taxon>
        <taxon>Bacillati</taxon>
        <taxon>Actinomycetota</taxon>
        <taxon>Actinomycetes</taxon>
        <taxon>Mycobacteriales</taxon>
        <taxon>Nocardiaceae</taxon>
        <taxon>Nocardia</taxon>
    </lineage>
</organism>
<dbReference type="Proteomes" id="UP001551695">
    <property type="component" value="Unassembled WGS sequence"/>
</dbReference>
<dbReference type="Gene3D" id="3.40.50.300">
    <property type="entry name" value="P-loop containing nucleotide triphosphate hydrolases"/>
    <property type="match status" value="1"/>
</dbReference>
<proteinExistence type="predicted"/>
<gene>
    <name evidence="1" type="ORF">AB0I48_35450</name>
</gene>
<reference evidence="1 2" key="1">
    <citation type="submission" date="2024-06" db="EMBL/GenBank/DDBJ databases">
        <title>The Natural Products Discovery Center: Release of the First 8490 Sequenced Strains for Exploring Actinobacteria Biosynthetic Diversity.</title>
        <authorList>
            <person name="Kalkreuter E."/>
            <person name="Kautsar S.A."/>
            <person name="Yang D."/>
            <person name="Bader C.D."/>
            <person name="Teijaro C.N."/>
            <person name="Fluegel L."/>
            <person name="Davis C.M."/>
            <person name="Simpson J.R."/>
            <person name="Lauterbach L."/>
            <person name="Steele A.D."/>
            <person name="Gui C."/>
            <person name="Meng S."/>
            <person name="Li G."/>
            <person name="Viehrig K."/>
            <person name="Ye F."/>
            <person name="Su P."/>
            <person name="Kiefer A.F."/>
            <person name="Nichols A."/>
            <person name="Cepeda A.J."/>
            <person name="Yan W."/>
            <person name="Fan B."/>
            <person name="Jiang Y."/>
            <person name="Adhikari A."/>
            <person name="Zheng C.-J."/>
            <person name="Schuster L."/>
            <person name="Cowan T.M."/>
            <person name="Smanski M.J."/>
            <person name="Chevrette M.G."/>
            <person name="De Carvalho L.P.S."/>
            <person name="Shen B."/>
        </authorList>
    </citation>
    <scope>NUCLEOTIDE SEQUENCE [LARGE SCALE GENOMIC DNA]</scope>
    <source>
        <strain evidence="1 2">NPDC050403</strain>
    </source>
</reference>
<name>A0ABV3G5H1_9NOCA</name>
<accession>A0ABV3G5H1</accession>
<protein>
    <submittedName>
        <fullName evidence="1">Chloramphenicol phosphotransferase</fullName>
    </submittedName>
</protein>
<sequence length="204" mass="22299">MRSAARPGRVIFLNGISSSGKTSLARAIQDESDTPFVYWGIDTLFGSVPPNWGGGHDGPLSRDGFWYDRTAGDVDGHPSVTVRYGEVGLRMLRSACVAAAQFAYGGDDLVIDEMLLTPDLLPIWMDALNGLDVQLVRVTCPLAVAEQRESARGNEIGLARGHLRTIHDHGYTYDTTVDTTTGTPSELAKFVLRRQHQVNDETRP</sequence>
<comment type="caution">
    <text evidence="1">The sequence shown here is derived from an EMBL/GenBank/DDBJ whole genome shotgun (WGS) entry which is preliminary data.</text>
</comment>
<dbReference type="EMBL" id="JBFAKC010000029">
    <property type="protein sequence ID" value="MEV0712863.1"/>
    <property type="molecule type" value="Genomic_DNA"/>
</dbReference>
<evidence type="ECO:0000313" key="1">
    <source>
        <dbReference type="EMBL" id="MEV0712863.1"/>
    </source>
</evidence>
<dbReference type="Pfam" id="PF07931">
    <property type="entry name" value="CPT"/>
    <property type="match status" value="1"/>
</dbReference>
<dbReference type="RefSeq" id="WP_357790237.1">
    <property type="nucleotide sequence ID" value="NZ_JBFAKC010000029.1"/>
</dbReference>
<keyword evidence="2" id="KW-1185">Reference proteome</keyword>
<dbReference type="InterPro" id="IPR027417">
    <property type="entry name" value="P-loop_NTPase"/>
</dbReference>